<feature type="domain" description="Creatinase N-terminal" evidence="7">
    <location>
        <begin position="51"/>
        <end position="179"/>
    </location>
</feature>
<dbReference type="FunFam" id="3.40.350.10:FF:000003">
    <property type="entry name" value="Xaa-pro aminopeptidase P"/>
    <property type="match status" value="1"/>
</dbReference>
<dbReference type="Gene3D" id="3.90.230.10">
    <property type="entry name" value="Creatinase/methionine aminopeptidase superfamily"/>
    <property type="match status" value="1"/>
</dbReference>
<evidence type="ECO:0000256" key="5">
    <source>
        <dbReference type="ARBA" id="ARBA00023211"/>
    </source>
</evidence>
<dbReference type="InterPro" id="IPR029149">
    <property type="entry name" value="Creatin/AminoP/Spt16_N"/>
</dbReference>
<protein>
    <recommendedName>
        <fullName evidence="11">Creatinase/aminopeptidase</fullName>
    </recommendedName>
</protein>
<feature type="domain" description="Peptidase M24" evidence="6">
    <location>
        <begin position="365"/>
        <end position="577"/>
    </location>
</feature>
<evidence type="ECO:0000256" key="1">
    <source>
        <dbReference type="ARBA" id="ARBA00001936"/>
    </source>
</evidence>
<reference evidence="9 10" key="1">
    <citation type="submission" date="2015-12" db="EMBL/GenBank/DDBJ databases">
        <title>Draft genome sequence of Moniliophthora roreri, the causal agent of frosty pod rot of cacao.</title>
        <authorList>
            <person name="Aime M.C."/>
            <person name="Diaz-Valderrama J.R."/>
            <person name="Kijpornyongpan T."/>
            <person name="Phillips-Mora W."/>
        </authorList>
    </citation>
    <scope>NUCLEOTIDE SEQUENCE [LARGE SCALE GENOMIC DNA]</scope>
    <source>
        <strain evidence="9 10">MCA 2952</strain>
    </source>
</reference>
<keyword evidence="5" id="KW-0464">Manganese</keyword>
<evidence type="ECO:0000259" key="7">
    <source>
        <dbReference type="Pfam" id="PF01321"/>
    </source>
</evidence>
<dbReference type="PROSITE" id="PS51257">
    <property type="entry name" value="PROKAR_LIPOPROTEIN"/>
    <property type="match status" value="1"/>
</dbReference>
<comment type="caution">
    <text evidence="9">The sequence shown here is derived from an EMBL/GenBank/DDBJ whole genome shotgun (WGS) entry which is preliminary data.</text>
</comment>
<dbReference type="InterPro" id="IPR032416">
    <property type="entry name" value="Peptidase_M24_C"/>
</dbReference>
<comment type="cofactor">
    <cofactor evidence="1">
        <name>Mn(2+)</name>
        <dbReference type="ChEBI" id="CHEBI:29035"/>
    </cofactor>
</comment>
<dbReference type="Pfam" id="PF01321">
    <property type="entry name" value="Creatinase_N"/>
    <property type="match status" value="1"/>
</dbReference>
<dbReference type="AlphaFoldDB" id="A0A0W0FK95"/>
<dbReference type="InterPro" id="IPR000994">
    <property type="entry name" value="Pept_M24"/>
</dbReference>
<sequence length="661" mass="74036">MDLPERQNDAGTQFSLGGASVVGCDRLKRGTVVRPALNSNRVVSRLVTSSRLQGLRQQMQQMDEPLDYYVVPTDDAHHTEYVSEHDKRREFISGFTGSAGQAIIAMDAAYLATDSRFWIQAAEELDVNWQVIQVRSPGLPKDWVEWLVRNVHQNTRVGIDPETLTIEDALRLESGLRKRNARIVYPPGNLVDKIWRERPPQSKNLVFLHPVEFAGETASSKLQRLRGWIQTVRGDENDDQQRVGTLVVSLPDIAYLLNLRGSDIEFSPLFHSYLFVGLDSATLFLDTVKVPSKVDLYLQNLGVQRKEYGEVWEFVATREWGPEGKVIISPQASVAIARALPQSTYIIMPAEVERMKAIKNVTEIEGLRKAYLRDGVCFVRFLAWLESQVAAGHRLTEWDAAEKLNELRRHSEYYQGLASENISACGPNAALPHYVPMREKARVIDEQTPYLNDSGGQYYDGTCDTTRSVHFGAPTEEQCEAYTRVLQGHIAVDTAVFPEGTTGLQLDALARESLWQGGLNYGHGSGHGFGSFLMTHEGPQGFGISVPFIPGHVVTNEPGFYKAGQFGVRIESALAVQNVKTKRNFNGGIWLGFERLTCVPIHTVMIEVKLLSADEKRWLKEHNSLCLAKLKPHLQGDKSALWWVEREAKRASAIAGRSWGV</sequence>
<feature type="domain" description="Peptidase M24 C-terminal" evidence="8">
    <location>
        <begin position="590"/>
        <end position="649"/>
    </location>
</feature>
<dbReference type="Pfam" id="PF16188">
    <property type="entry name" value="Peptidase_M24_C"/>
    <property type="match status" value="1"/>
</dbReference>
<dbReference type="InterPro" id="IPR036005">
    <property type="entry name" value="Creatinase/aminopeptidase-like"/>
</dbReference>
<evidence type="ECO:0000256" key="2">
    <source>
        <dbReference type="ARBA" id="ARBA00008766"/>
    </source>
</evidence>
<dbReference type="Pfam" id="PF00557">
    <property type="entry name" value="Peptidase_M24"/>
    <property type="match status" value="1"/>
</dbReference>
<evidence type="ECO:0008006" key="11">
    <source>
        <dbReference type="Google" id="ProtNLM"/>
    </source>
</evidence>
<dbReference type="eggNOG" id="KOG2413">
    <property type="taxonomic scope" value="Eukaryota"/>
</dbReference>
<dbReference type="PANTHER" id="PTHR43763:SF17">
    <property type="entry name" value="AMINOPEPTIDASE P, CYTOPLASMIC-RELATED"/>
    <property type="match status" value="1"/>
</dbReference>
<evidence type="ECO:0000313" key="10">
    <source>
        <dbReference type="Proteomes" id="UP000054988"/>
    </source>
</evidence>
<proteinExistence type="inferred from homology"/>
<dbReference type="Gene3D" id="3.40.350.10">
    <property type="entry name" value="Creatinase/prolidase N-terminal domain"/>
    <property type="match status" value="2"/>
</dbReference>
<dbReference type="SUPFAM" id="SSF53092">
    <property type="entry name" value="Creatinase/prolidase N-terminal domain"/>
    <property type="match status" value="1"/>
</dbReference>
<keyword evidence="4" id="KW-0378">Hydrolase</keyword>
<evidence type="ECO:0000259" key="6">
    <source>
        <dbReference type="Pfam" id="PF00557"/>
    </source>
</evidence>
<dbReference type="FunFam" id="3.90.230.10:FF:000007">
    <property type="entry name" value="Xaa-Pro aminopeptidase P"/>
    <property type="match status" value="1"/>
</dbReference>
<organism evidence="9 10">
    <name type="scientific">Moniliophthora roreri</name>
    <name type="common">Frosty pod rot fungus</name>
    <name type="synonym">Monilia roreri</name>
    <dbReference type="NCBI Taxonomy" id="221103"/>
    <lineage>
        <taxon>Eukaryota</taxon>
        <taxon>Fungi</taxon>
        <taxon>Dikarya</taxon>
        <taxon>Basidiomycota</taxon>
        <taxon>Agaricomycotina</taxon>
        <taxon>Agaricomycetes</taxon>
        <taxon>Agaricomycetidae</taxon>
        <taxon>Agaricales</taxon>
        <taxon>Marasmiineae</taxon>
        <taxon>Marasmiaceae</taxon>
        <taxon>Moniliophthora</taxon>
    </lineage>
</organism>
<name>A0A0W0FK95_MONRR</name>
<evidence type="ECO:0000313" key="9">
    <source>
        <dbReference type="EMBL" id="KTB36753.1"/>
    </source>
</evidence>
<dbReference type="Proteomes" id="UP000054988">
    <property type="component" value="Unassembled WGS sequence"/>
</dbReference>
<dbReference type="PANTHER" id="PTHR43763">
    <property type="entry name" value="XAA-PRO AMINOPEPTIDASE 1"/>
    <property type="match status" value="1"/>
</dbReference>
<evidence type="ECO:0000256" key="4">
    <source>
        <dbReference type="ARBA" id="ARBA00022801"/>
    </source>
</evidence>
<dbReference type="GO" id="GO:0005737">
    <property type="term" value="C:cytoplasm"/>
    <property type="evidence" value="ECO:0007669"/>
    <property type="project" value="UniProtKB-ARBA"/>
</dbReference>
<gene>
    <name evidence="9" type="ORF">WG66_10612</name>
</gene>
<comment type="similarity">
    <text evidence="2">Belongs to the peptidase M24B family.</text>
</comment>
<dbReference type="InterPro" id="IPR000587">
    <property type="entry name" value="Creatinase_N"/>
</dbReference>
<dbReference type="InterPro" id="IPR050422">
    <property type="entry name" value="X-Pro_aminopeptidase_P"/>
</dbReference>
<evidence type="ECO:0000256" key="3">
    <source>
        <dbReference type="ARBA" id="ARBA00022723"/>
    </source>
</evidence>
<dbReference type="GO" id="GO:0016787">
    <property type="term" value="F:hydrolase activity"/>
    <property type="evidence" value="ECO:0007669"/>
    <property type="project" value="UniProtKB-KW"/>
</dbReference>
<evidence type="ECO:0000259" key="8">
    <source>
        <dbReference type="Pfam" id="PF16188"/>
    </source>
</evidence>
<keyword evidence="3" id="KW-0479">Metal-binding</keyword>
<dbReference type="Pfam" id="PF16189">
    <property type="entry name" value="Creatinase_N_2"/>
    <property type="match status" value="1"/>
</dbReference>
<dbReference type="SUPFAM" id="SSF55920">
    <property type="entry name" value="Creatinase/aminopeptidase"/>
    <property type="match status" value="1"/>
</dbReference>
<dbReference type="EMBL" id="LATX01001882">
    <property type="protein sequence ID" value="KTB36753.1"/>
    <property type="molecule type" value="Genomic_DNA"/>
</dbReference>
<accession>A0A0W0FK95</accession>
<dbReference type="GO" id="GO:0046872">
    <property type="term" value="F:metal ion binding"/>
    <property type="evidence" value="ECO:0007669"/>
    <property type="project" value="UniProtKB-KW"/>
</dbReference>